<organism evidence="2 3">
    <name type="scientific">Phyllosticta paracitricarpa</name>
    <dbReference type="NCBI Taxonomy" id="2016321"/>
    <lineage>
        <taxon>Eukaryota</taxon>
        <taxon>Fungi</taxon>
        <taxon>Dikarya</taxon>
        <taxon>Ascomycota</taxon>
        <taxon>Pezizomycotina</taxon>
        <taxon>Dothideomycetes</taxon>
        <taxon>Dothideomycetes incertae sedis</taxon>
        <taxon>Botryosphaeriales</taxon>
        <taxon>Phyllostictaceae</taxon>
        <taxon>Phyllosticta</taxon>
    </lineage>
</organism>
<keyword evidence="3" id="KW-1185">Reference proteome</keyword>
<comment type="caution">
    <text evidence="2">The sequence shown here is derived from an EMBL/GenBank/DDBJ whole genome shotgun (WGS) entry which is preliminary data.</text>
</comment>
<evidence type="ECO:0000313" key="2">
    <source>
        <dbReference type="EMBL" id="KAK7610278.1"/>
    </source>
</evidence>
<name>A0ABR1N4Y8_9PEZI</name>
<feature type="region of interest" description="Disordered" evidence="1">
    <location>
        <begin position="86"/>
        <end position="106"/>
    </location>
</feature>
<proteinExistence type="predicted"/>
<accession>A0ABR1N4Y8</accession>
<protein>
    <submittedName>
        <fullName evidence="2">Uncharacterized protein</fullName>
    </submittedName>
</protein>
<evidence type="ECO:0000256" key="1">
    <source>
        <dbReference type="SAM" id="MobiDB-lite"/>
    </source>
</evidence>
<reference evidence="2 3" key="1">
    <citation type="submission" date="2024-04" db="EMBL/GenBank/DDBJ databases">
        <title>Phyllosticta paracitricarpa is synonymous to the EU quarantine fungus P. citricarpa based on phylogenomic analyses.</title>
        <authorList>
            <consortium name="Lawrence Berkeley National Laboratory"/>
            <person name="Van ingen-buijs V.A."/>
            <person name="Van westerhoven A.C."/>
            <person name="Haridas S."/>
            <person name="Skiadas P."/>
            <person name="Martin F."/>
            <person name="Groenewald J.Z."/>
            <person name="Crous P.W."/>
            <person name="Seidl M.F."/>
        </authorList>
    </citation>
    <scope>NUCLEOTIDE SEQUENCE [LARGE SCALE GENOMIC DNA]</scope>
    <source>
        <strain evidence="2 3">CBS 141358</strain>
    </source>
</reference>
<feature type="compositionally biased region" description="Low complexity" evidence="1">
    <location>
        <begin position="86"/>
        <end position="101"/>
    </location>
</feature>
<sequence length="241" mass="27676">MFSLASTPISVMPLPLPYTSRLEESLRELEEFNARPFPFAIEEDLGIWDPVRRVVVFGRQHTWRDPPASAPTEAPAPRNAPRRLAMEAPTPATGPTPTNAPEQGSAEEFEDHCLNNVYLKTRDKTRRLSKLPDPVREAFEERIRSYFCDNAAVARIWRFFGDPEKNFACLYTSCVSRKAKKEVKKEVKNTACPRCAKIGELCMRKRGGGGLYILPREQEEDEDYSWKEIGFWTDEDKFDKE</sequence>
<dbReference type="EMBL" id="JBBPBF010000019">
    <property type="protein sequence ID" value="KAK7610278.1"/>
    <property type="molecule type" value="Genomic_DNA"/>
</dbReference>
<evidence type="ECO:0000313" key="3">
    <source>
        <dbReference type="Proteomes" id="UP001367316"/>
    </source>
</evidence>
<dbReference type="Proteomes" id="UP001367316">
    <property type="component" value="Unassembled WGS sequence"/>
</dbReference>
<gene>
    <name evidence="2" type="ORF">JOL62DRAFT_612819</name>
</gene>